<evidence type="ECO:0000313" key="4">
    <source>
        <dbReference type="Proteomes" id="UP001179181"/>
    </source>
</evidence>
<dbReference type="Pfam" id="PF01648">
    <property type="entry name" value="ACPS"/>
    <property type="match status" value="1"/>
</dbReference>
<evidence type="ECO:0000313" key="3">
    <source>
        <dbReference type="EMBL" id="NIJ54900.1"/>
    </source>
</evidence>
<dbReference type="RefSeq" id="WP_167273940.1">
    <property type="nucleotide sequence ID" value="NZ_JAASQJ010000004.1"/>
</dbReference>
<feature type="domain" description="4'-phosphopantetheinyl transferase" evidence="2">
    <location>
        <begin position="105"/>
        <end position="205"/>
    </location>
</feature>
<accession>A0ABX0UT12</accession>
<dbReference type="Proteomes" id="UP001179181">
    <property type="component" value="Unassembled WGS sequence"/>
</dbReference>
<dbReference type="Gene3D" id="3.90.470.20">
    <property type="entry name" value="4'-phosphopantetheinyl transferase domain"/>
    <property type="match status" value="1"/>
</dbReference>
<keyword evidence="1 3" id="KW-0808">Transferase</keyword>
<name>A0ABX0UT12_9BACT</name>
<gene>
    <name evidence="3" type="ORF">FHS68_004087</name>
</gene>
<keyword evidence="4" id="KW-1185">Reference proteome</keyword>
<protein>
    <submittedName>
        <fullName evidence="3">Phosphopantetheinyl transferase</fullName>
    </submittedName>
</protein>
<comment type="caution">
    <text evidence="3">The sequence shown here is derived from an EMBL/GenBank/DDBJ whole genome shotgun (WGS) entry which is preliminary data.</text>
</comment>
<dbReference type="SUPFAM" id="SSF56214">
    <property type="entry name" value="4'-phosphopantetheinyl transferase"/>
    <property type="match status" value="2"/>
</dbReference>
<evidence type="ECO:0000256" key="1">
    <source>
        <dbReference type="ARBA" id="ARBA00022679"/>
    </source>
</evidence>
<dbReference type="EMBL" id="JAASQJ010000004">
    <property type="protein sequence ID" value="NIJ54900.1"/>
    <property type="molecule type" value="Genomic_DNA"/>
</dbReference>
<evidence type="ECO:0000259" key="2">
    <source>
        <dbReference type="Pfam" id="PF01648"/>
    </source>
</evidence>
<dbReference type="InterPro" id="IPR037143">
    <property type="entry name" value="4-PPantetheinyl_Trfase_dom_sf"/>
</dbReference>
<sequence>MGISYIKRISEDALLGLWQVTETWEEMRNLLHLSVADQKVFDEKKTDIRKQEWLACRVLLNNMMKRNVEIGYDDHRKPFILGDETSISMSHSGSYVTVYLDKNNPVGIDIQKLKLSIAKGADYFLHETEMDWADLENNVLLHTIWSAKESVFKYAGNLDLDLKKHILTNSFSGNQKGLIEVNLINQNRSEMVRVQYENFDDYVLTWTI</sequence>
<reference evidence="3 4" key="1">
    <citation type="submission" date="2020-03" db="EMBL/GenBank/DDBJ databases">
        <title>Genomic Encyclopedia of Type Strains, Phase IV (KMG-IV): sequencing the most valuable type-strain genomes for metagenomic binning, comparative biology and taxonomic classification.</title>
        <authorList>
            <person name="Goeker M."/>
        </authorList>
    </citation>
    <scope>NUCLEOTIDE SEQUENCE [LARGE SCALE GENOMIC DNA]</scope>
    <source>
        <strain evidence="3 4">DSM 102865</strain>
    </source>
</reference>
<proteinExistence type="predicted"/>
<organism evidence="3 4">
    <name type="scientific">Dyadobacter arcticus</name>
    <dbReference type="NCBI Taxonomy" id="1078754"/>
    <lineage>
        <taxon>Bacteria</taxon>
        <taxon>Pseudomonadati</taxon>
        <taxon>Bacteroidota</taxon>
        <taxon>Cytophagia</taxon>
        <taxon>Cytophagales</taxon>
        <taxon>Spirosomataceae</taxon>
        <taxon>Dyadobacter</taxon>
    </lineage>
</organism>
<dbReference type="GO" id="GO:0016740">
    <property type="term" value="F:transferase activity"/>
    <property type="evidence" value="ECO:0007669"/>
    <property type="project" value="UniProtKB-KW"/>
</dbReference>
<dbReference type="InterPro" id="IPR008278">
    <property type="entry name" value="4-PPantetheinyl_Trfase_dom"/>
</dbReference>